<organism evidence="1 2">
    <name type="scientific">Scylla paramamosain</name>
    <name type="common">Mud crab</name>
    <dbReference type="NCBI Taxonomy" id="85552"/>
    <lineage>
        <taxon>Eukaryota</taxon>
        <taxon>Metazoa</taxon>
        <taxon>Ecdysozoa</taxon>
        <taxon>Arthropoda</taxon>
        <taxon>Crustacea</taxon>
        <taxon>Multicrustacea</taxon>
        <taxon>Malacostraca</taxon>
        <taxon>Eumalacostraca</taxon>
        <taxon>Eucarida</taxon>
        <taxon>Decapoda</taxon>
        <taxon>Pleocyemata</taxon>
        <taxon>Brachyura</taxon>
        <taxon>Eubrachyura</taxon>
        <taxon>Portunoidea</taxon>
        <taxon>Portunidae</taxon>
        <taxon>Portuninae</taxon>
        <taxon>Scylla</taxon>
    </lineage>
</organism>
<sequence>MPSASRQFPAIHAAVTSPTLRSGEWRTCTNITNCVTRDAASFLMESRSDAVLGRTKVPAAALMAAGRLLGSLLSPSRQSVASLVGNLSVASSLDWLYLTSRPHSQTADAWGNRQHGALGLPNEILGSRCDGEGVRQGVGDVVVVVMVVVAIVD</sequence>
<gene>
    <name evidence="1" type="ORF">O3P69_016591</name>
</gene>
<keyword evidence="2" id="KW-1185">Reference proteome</keyword>
<dbReference type="AlphaFoldDB" id="A0AAW0SXB1"/>
<evidence type="ECO:0000313" key="2">
    <source>
        <dbReference type="Proteomes" id="UP001487740"/>
    </source>
</evidence>
<evidence type="ECO:0000313" key="1">
    <source>
        <dbReference type="EMBL" id="KAK8380045.1"/>
    </source>
</evidence>
<dbReference type="EMBL" id="JARAKH010000042">
    <property type="protein sequence ID" value="KAK8380045.1"/>
    <property type="molecule type" value="Genomic_DNA"/>
</dbReference>
<accession>A0AAW0SXB1</accession>
<protein>
    <submittedName>
        <fullName evidence="1">Uncharacterized protein</fullName>
    </submittedName>
</protein>
<dbReference type="Proteomes" id="UP001487740">
    <property type="component" value="Unassembled WGS sequence"/>
</dbReference>
<comment type="caution">
    <text evidence="1">The sequence shown here is derived from an EMBL/GenBank/DDBJ whole genome shotgun (WGS) entry which is preliminary data.</text>
</comment>
<proteinExistence type="predicted"/>
<name>A0AAW0SXB1_SCYPA</name>
<reference evidence="1 2" key="1">
    <citation type="submission" date="2023-03" db="EMBL/GenBank/DDBJ databases">
        <title>High-quality genome of Scylla paramamosain provides insights in environmental adaptation.</title>
        <authorList>
            <person name="Zhang L."/>
        </authorList>
    </citation>
    <scope>NUCLEOTIDE SEQUENCE [LARGE SCALE GENOMIC DNA]</scope>
    <source>
        <strain evidence="1">LZ_2023a</strain>
        <tissue evidence="1">Muscle</tissue>
    </source>
</reference>